<keyword evidence="10 15" id="KW-0798">TonB box</keyword>
<evidence type="ECO:0000313" key="19">
    <source>
        <dbReference type="EMBL" id="RDJ26657.1"/>
    </source>
</evidence>
<evidence type="ECO:0000256" key="14">
    <source>
        <dbReference type="PROSITE-ProRule" id="PRU01360"/>
    </source>
</evidence>
<sequence>MFYPAAMKSRFILISTVSLVAMLQPLASRAQQAGDARAIQLDPVVVTGEGEAAAGPVNGYVAQRSAAGSKSNTPITAIPQSVSVIGREELDDRKVLKVDEALRYTSGVATQTFGPDPDTDWFFIRGFQATQTGVFLDGLSLYSYGFGGFQIDPFTLERVEVLKGPASVLYGGANPGGIVSLVSKRPNGRTFGYVEAGINNFGNAYLGLDLGVSDKQGVWSTRLTGRIAGGDQYTDVSKDFRGTLLPQITYQPTGATKFTLYGHYSALDQVHSGGGFLPYVGTVVNAPFGKIRRKAFLGEPAIDDQDRTQAMLGYEFQHAFNDWTFSQNARWGRMTGSQLGPYGFGYYGPDAQFGDRFQPLGPDYQMYRIGFQERTAVNSFTIDNRLEREFKTGPLSHSFLVGLDYKFFGIDHTQASGGATPISVTNPAYGAPQGLPGVYLNQNLKHNQVGIYAQDQIRFGGGWLVTLNGRYDYVTKKSVSPAGLLFSPSYDDKEASFSGRAGLAYEFANGLTPYVSAATFFNPVFDANPNLLGGDAQPFRPETGHQIEAGLKYKPGFMDALVTASVFQIVKENVLNPNPTVTNPFAQQQLGEVTSKGFEFEAKANVTKDLKLLASFTALDLETTKDTRPAYVGRTPMIVPEITGSLWADYTIPEGMFKGVSVGAGLRYVGKSWVDNENTLKVPAATLVDAAIRYQRDNWGLALNVTNLFDKDYVKSCQGISGCGYGDARTVTVSAHYKW</sequence>
<accession>A0A370L8Q1</accession>
<proteinExistence type="inferred from homology"/>
<name>A0A370L8Q1_9HYPH</name>
<organism evidence="19 20">
    <name type="scientific">Bosea caraganae</name>
    <dbReference type="NCBI Taxonomy" id="2763117"/>
    <lineage>
        <taxon>Bacteria</taxon>
        <taxon>Pseudomonadati</taxon>
        <taxon>Pseudomonadota</taxon>
        <taxon>Alphaproteobacteria</taxon>
        <taxon>Hyphomicrobiales</taxon>
        <taxon>Boseaceae</taxon>
        <taxon>Bosea</taxon>
    </lineage>
</organism>
<evidence type="ECO:0000256" key="11">
    <source>
        <dbReference type="ARBA" id="ARBA00023136"/>
    </source>
</evidence>
<comment type="subcellular location">
    <subcellularLocation>
        <location evidence="1 14">Cell outer membrane</location>
        <topology evidence="1 14">Multi-pass membrane protein</topology>
    </subcellularLocation>
</comment>
<evidence type="ECO:0000313" key="20">
    <source>
        <dbReference type="Proteomes" id="UP000255207"/>
    </source>
</evidence>
<keyword evidence="9" id="KW-0406">Ion transport</keyword>
<evidence type="ECO:0000256" key="9">
    <source>
        <dbReference type="ARBA" id="ARBA00023065"/>
    </source>
</evidence>
<evidence type="ECO:0000256" key="5">
    <source>
        <dbReference type="ARBA" id="ARBA00022496"/>
    </source>
</evidence>
<dbReference type="Gene3D" id="2.40.170.20">
    <property type="entry name" value="TonB-dependent receptor, beta-barrel domain"/>
    <property type="match status" value="1"/>
</dbReference>
<evidence type="ECO:0000259" key="17">
    <source>
        <dbReference type="Pfam" id="PF00593"/>
    </source>
</evidence>
<dbReference type="EMBL" id="QQTP01000003">
    <property type="protein sequence ID" value="RDJ26657.1"/>
    <property type="molecule type" value="Genomic_DNA"/>
</dbReference>
<keyword evidence="4 14" id="KW-1134">Transmembrane beta strand</keyword>
<dbReference type="InterPro" id="IPR000531">
    <property type="entry name" value="Beta-barrel_TonB"/>
</dbReference>
<reference evidence="20" key="1">
    <citation type="submission" date="2018-07" db="EMBL/GenBank/DDBJ databases">
        <authorList>
            <person name="Safronova V.I."/>
            <person name="Chirak E.R."/>
            <person name="Sazanova A.L."/>
        </authorList>
    </citation>
    <scope>NUCLEOTIDE SEQUENCE [LARGE SCALE GENOMIC DNA]</scope>
    <source>
        <strain evidence="20">RCAM04685</strain>
    </source>
</reference>
<dbReference type="InterPro" id="IPR039426">
    <property type="entry name" value="TonB-dep_rcpt-like"/>
</dbReference>
<protein>
    <submittedName>
        <fullName evidence="19">TonB-dependent siderophore receptor</fullName>
    </submittedName>
</protein>
<dbReference type="PANTHER" id="PTHR32552:SF68">
    <property type="entry name" value="FERRICHROME OUTER MEMBRANE TRANSPORTER_PHAGE RECEPTOR"/>
    <property type="match status" value="1"/>
</dbReference>
<feature type="domain" description="TonB-dependent receptor plug" evidence="18">
    <location>
        <begin position="77"/>
        <end position="178"/>
    </location>
</feature>
<dbReference type="Pfam" id="PF00593">
    <property type="entry name" value="TonB_dep_Rec_b-barrel"/>
    <property type="match status" value="1"/>
</dbReference>
<keyword evidence="3 14" id="KW-0813">Transport</keyword>
<evidence type="ECO:0000256" key="4">
    <source>
        <dbReference type="ARBA" id="ARBA00022452"/>
    </source>
</evidence>
<dbReference type="Pfam" id="PF07715">
    <property type="entry name" value="Plug"/>
    <property type="match status" value="1"/>
</dbReference>
<keyword evidence="12 19" id="KW-0675">Receptor</keyword>
<evidence type="ECO:0000256" key="6">
    <source>
        <dbReference type="ARBA" id="ARBA00022692"/>
    </source>
</evidence>
<dbReference type="Proteomes" id="UP000255207">
    <property type="component" value="Unassembled WGS sequence"/>
</dbReference>
<comment type="caution">
    <text evidence="19">The sequence shown here is derived from an EMBL/GenBank/DDBJ whole genome shotgun (WGS) entry which is preliminary data.</text>
</comment>
<feature type="chain" id="PRO_5030068488" evidence="16">
    <location>
        <begin position="31"/>
        <end position="739"/>
    </location>
</feature>
<dbReference type="InterPro" id="IPR037066">
    <property type="entry name" value="Plug_dom_sf"/>
</dbReference>
<dbReference type="GO" id="GO:0038023">
    <property type="term" value="F:signaling receptor activity"/>
    <property type="evidence" value="ECO:0007669"/>
    <property type="project" value="InterPro"/>
</dbReference>
<keyword evidence="8" id="KW-0408">Iron</keyword>
<dbReference type="Gene3D" id="2.170.130.10">
    <property type="entry name" value="TonB-dependent receptor, plug domain"/>
    <property type="match status" value="1"/>
</dbReference>
<evidence type="ECO:0000256" key="1">
    <source>
        <dbReference type="ARBA" id="ARBA00004571"/>
    </source>
</evidence>
<evidence type="ECO:0000256" key="12">
    <source>
        <dbReference type="ARBA" id="ARBA00023170"/>
    </source>
</evidence>
<dbReference type="InterPro" id="IPR010105">
    <property type="entry name" value="TonB_sidphr_rcpt"/>
</dbReference>
<evidence type="ECO:0000256" key="10">
    <source>
        <dbReference type="ARBA" id="ARBA00023077"/>
    </source>
</evidence>
<dbReference type="AlphaFoldDB" id="A0A370L8Q1"/>
<dbReference type="SUPFAM" id="SSF56935">
    <property type="entry name" value="Porins"/>
    <property type="match status" value="1"/>
</dbReference>
<comment type="similarity">
    <text evidence="2 14 15">Belongs to the TonB-dependent receptor family.</text>
</comment>
<evidence type="ECO:0000256" key="7">
    <source>
        <dbReference type="ARBA" id="ARBA00022729"/>
    </source>
</evidence>
<dbReference type="InterPro" id="IPR036942">
    <property type="entry name" value="Beta-barrel_TonB_sf"/>
</dbReference>
<evidence type="ECO:0000256" key="2">
    <source>
        <dbReference type="ARBA" id="ARBA00009810"/>
    </source>
</evidence>
<keyword evidence="13 14" id="KW-0998">Cell outer membrane</keyword>
<feature type="signal peptide" evidence="16">
    <location>
        <begin position="1"/>
        <end position="30"/>
    </location>
</feature>
<dbReference type="CDD" id="cd01347">
    <property type="entry name" value="ligand_gated_channel"/>
    <property type="match status" value="1"/>
</dbReference>
<feature type="domain" description="TonB-dependent receptor-like beta-barrel" evidence="17">
    <location>
        <begin position="255"/>
        <end position="708"/>
    </location>
</feature>
<dbReference type="GO" id="GO:0015891">
    <property type="term" value="P:siderophore transport"/>
    <property type="evidence" value="ECO:0007669"/>
    <property type="project" value="InterPro"/>
</dbReference>
<dbReference type="GO" id="GO:0015344">
    <property type="term" value="F:siderophore uptake transmembrane transporter activity"/>
    <property type="evidence" value="ECO:0007669"/>
    <property type="project" value="TreeGrafter"/>
</dbReference>
<evidence type="ECO:0000256" key="16">
    <source>
        <dbReference type="SAM" id="SignalP"/>
    </source>
</evidence>
<keyword evidence="6 14" id="KW-0812">Transmembrane</keyword>
<dbReference type="PROSITE" id="PS52016">
    <property type="entry name" value="TONB_DEPENDENT_REC_3"/>
    <property type="match status" value="1"/>
</dbReference>
<keyword evidence="7 16" id="KW-0732">Signal</keyword>
<keyword evidence="5" id="KW-0410">Iron transport</keyword>
<dbReference type="PANTHER" id="PTHR32552">
    <property type="entry name" value="FERRICHROME IRON RECEPTOR-RELATED"/>
    <property type="match status" value="1"/>
</dbReference>
<evidence type="ECO:0000256" key="8">
    <source>
        <dbReference type="ARBA" id="ARBA00023004"/>
    </source>
</evidence>
<dbReference type="NCBIfam" id="NF010651">
    <property type="entry name" value="PRK14050.1"/>
    <property type="match status" value="1"/>
</dbReference>
<gene>
    <name evidence="19" type="ORF">DWE98_07310</name>
</gene>
<dbReference type="OrthoDB" id="9760333at2"/>
<evidence type="ECO:0000256" key="13">
    <source>
        <dbReference type="ARBA" id="ARBA00023237"/>
    </source>
</evidence>
<evidence type="ECO:0000259" key="18">
    <source>
        <dbReference type="Pfam" id="PF07715"/>
    </source>
</evidence>
<dbReference type="FunFam" id="2.170.130.10:FF:000001">
    <property type="entry name" value="Catecholate siderophore TonB-dependent receptor"/>
    <property type="match status" value="1"/>
</dbReference>
<evidence type="ECO:0000256" key="3">
    <source>
        <dbReference type="ARBA" id="ARBA00022448"/>
    </source>
</evidence>
<dbReference type="NCBIfam" id="TIGR01783">
    <property type="entry name" value="TonB-siderophor"/>
    <property type="match status" value="1"/>
</dbReference>
<dbReference type="InterPro" id="IPR012910">
    <property type="entry name" value="Plug_dom"/>
</dbReference>
<dbReference type="GO" id="GO:0009279">
    <property type="term" value="C:cell outer membrane"/>
    <property type="evidence" value="ECO:0007669"/>
    <property type="project" value="UniProtKB-SubCell"/>
</dbReference>
<evidence type="ECO:0000256" key="15">
    <source>
        <dbReference type="RuleBase" id="RU003357"/>
    </source>
</evidence>
<keyword evidence="11 14" id="KW-0472">Membrane</keyword>
<keyword evidence="20" id="KW-1185">Reference proteome</keyword>